<evidence type="ECO:0000256" key="7">
    <source>
        <dbReference type="ARBA" id="ARBA00023136"/>
    </source>
</evidence>
<gene>
    <name evidence="8" type="primary">MMM1</name>
    <name evidence="12" type="ORF">TRICI_003261</name>
</gene>
<dbReference type="HAMAP" id="MF_03103">
    <property type="entry name" value="Mmm1"/>
    <property type="match status" value="1"/>
</dbReference>
<dbReference type="PANTHER" id="PTHR13466:SF0">
    <property type="entry name" value="SMP-LTD DOMAIN-CONTAINING PROTEIN"/>
    <property type="match status" value="1"/>
</dbReference>
<dbReference type="CDD" id="cd21671">
    <property type="entry name" value="SMP_Mmm1"/>
    <property type="match status" value="1"/>
</dbReference>
<dbReference type="EMBL" id="SWFS01000236">
    <property type="protein sequence ID" value="KAA8913199.1"/>
    <property type="molecule type" value="Genomic_DNA"/>
</dbReference>
<evidence type="ECO:0000256" key="2">
    <source>
        <dbReference type="ARBA" id="ARBA00022692"/>
    </source>
</evidence>
<evidence type="ECO:0000256" key="4">
    <source>
        <dbReference type="ARBA" id="ARBA00022989"/>
    </source>
</evidence>
<dbReference type="Proteomes" id="UP000761534">
    <property type="component" value="Unassembled WGS sequence"/>
</dbReference>
<dbReference type="AlphaFoldDB" id="A0A642V4A9"/>
<evidence type="ECO:0000256" key="1">
    <source>
        <dbReference type="ARBA" id="ARBA00022448"/>
    </source>
</evidence>
<name>A0A642V4A9_9ASCO</name>
<feature type="transmembrane region" description="Helical" evidence="10">
    <location>
        <begin position="30"/>
        <end position="55"/>
    </location>
</feature>
<keyword evidence="6" id="KW-0446">Lipid-binding</keyword>
<feature type="topological domain" description="Lumenal" evidence="8">
    <location>
        <begin position="1"/>
        <end position="33"/>
    </location>
</feature>
<dbReference type="GO" id="GO:0005789">
    <property type="term" value="C:endoplasmic reticulum membrane"/>
    <property type="evidence" value="ECO:0007669"/>
    <property type="project" value="UniProtKB-SubCell"/>
</dbReference>
<keyword evidence="2 8" id="KW-0812">Transmembrane</keyword>
<keyword evidence="1" id="KW-0813">Transport</keyword>
<dbReference type="Pfam" id="PF10296">
    <property type="entry name" value="MMM1"/>
    <property type="match status" value="1"/>
</dbReference>
<keyword evidence="4 8" id="KW-1133">Transmembrane helix</keyword>
<accession>A0A642V4A9</accession>
<dbReference type="GO" id="GO:1990456">
    <property type="term" value="P:mitochondrion-endoplasmic reticulum membrane tethering"/>
    <property type="evidence" value="ECO:0007669"/>
    <property type="project" value="TreeGrafter"/>
</dbReference>
<proteinExistence type="inferred from homology"/>
<evidence type="ECO:0000256" key="5">
    <source>
        <dbReference type="ARBA" id="ARBA00023055"/>
    </source>
</evidence>
<evidence type="ECO:0000256" key="3">
    <source>
        <dbReference type="ARBA" id="ARBA00022824"/>
    </source>
</evidence>
<dbReference type="GO" id="GO:0015914">
    <property type="term" value="P:phospholipid transport"/>
    <property type="evidence" value="ECO:0007669"/>
    <property type="project" value="TreeGrafter"/>
</dbReference>
<sequence length="378" mass="41778">MTGTIIAADKEVPGGLATGAPSQFVVTSSFAYGLLVGQLSVLVVLGIFIRFFIFADPHPSSTIQRKDKRGPTKVLPSTPASVNTILEKTYYNVDTHPAESLDWFTVLLAQVISQFREDARANDNILKSLTNLLNGNKTPDFVDTIKVTELNIGDDYPIFSNCKIFQNEHEEETGGLEAQIDVDLTDVITLGIDTRLLLNFPRSLFAFLPISLSVSIVRFSGRLTVSLRKLKSDDGSGKTYLTFSFAPDYRLEFSVKSLVGARSKLQDVPKIGQVIESRLRKWFTDRCVAPRYQQIPLPSFWPRSKFTKEHSQVQPPNSPHLHPSLSSELNRTPSQTAGIHRSPSQSAANAIPGSFRPSSTLSVENEGLRRRASIAVDD</sequence>
<evidence type="ECO:0000256" key="8">
    <source>
        <dbReference type="HAMAP-Rule" id="MF_03103"/>
    </source>
</evidence>
<feature type="region of interest" description="Disordered" evidence="9">
    <location>
        <begin position="307"/>
        <end position="378"/>
    </location>
</feature>
<comment type="function">
    <text evidence="8">Component of the ERMES/MDM complex, which serves as a molecular tether to connect the endoplasmic reticulum (ER) and mitochondria. Components of this complex are involved in the control of mitochondrial shape and protein biogenesis, and function in nonvesicular lipid trafficking between the ER and mitochondria. The MDM12-MMM1 subcomplex functions in the major beta-barrel assembly pathway that is responsible for biogenesis of all outer membrane beta-barrel proteins, and acts in a late step after the SAM complex. The MDM10-MDM12-MMM1 subcomplex further acts in the TOM40-specific pathway after the action of the MDM12-MMM1 complex. Essential for establishing and maintaining the structure of mitochondria and maintenance of mtDNA nucleoids.</text>
</comment>
<feature type="domain" description="SMP-LTD" evidence="11">
    <location>
        <begin position="97"/>
        <end position="298"/>
    </location>
</feature>
<feature type="topological domain" description="Cytoplasmic" evidence="8">
    <location>
        <begin position="55"/>
        <end position="378"/>
    </location>
</feature>
<dbReference type="PANTHER" id="PTHR13466">
    <property type="entry name" value="TEX2 PROTEIN-RELATED"/>
    <property type="match status" value="1"/>
</dbReference>
<keyword evidence="5" id="KW-0445">Lipid transport</keyword>
<protein>
    <recommendedName>
        <fullName evidence="8">Maintenance of mitochondrial morphology protein 1</fullName>
    </recommendedName>
</protein>
<dbReference type="GO" id="GO:0008289">
    <property type="term" value="F:lipid binding"/>
    <property type="evidence" value="ECO:0007669"/>
    <property type="project" value="UniProtKB-KW"/>
</dbReference>
<evidence type="ECO:0000256" key="6">
    <source>
        <dbReference type="ARBA" id="ARBA00023121"/>
    </source>
</evidence>
<comment type="similarity">
    <text evidence="8">Belongs to the MMM1 family.</text>
</comment>
<evidence type="ECO:0000256" key="10">
    <source>
        <dbReference type="SAM" id="Phobius"/>
    </source>
</evidence>
<dbReference type="PROSITE" id="PS51847">
    <property type="entry name" value="SMP"/>
    <property type="match status" value="1"/>
</dbReference>
<organism evidence="12 13">
    <name type="scientific">Trichomonascus ciferrii</name>
    <dbReference type="NCBI Taxonomy" id="44093"/>
    <lineage>
        <taxon>Eukaryota</taxon>
        <taxon>Fungi</taxon>
        <taxon>Dikarya</taxon>
        <taxon>Ascomycota</taxon>
        <taxon>Saccharomycotina</taxon>
        <taxon>Dipodascomycetes</taxon>
        <taxon>Dipodascales</taxon>
        <taxon>Trichomonascaceae</taxon>
        <taxon>Trichomonascus</taxon>
        <taxon>Trichomonascus ciferrii complex</taxon>
    </lineage>
</organism>
<evidence type="ECO:0000313" key="12">
    <source>
        <dbReference type="EMBL" id="KAA8913199.1"/>
    </source>
</evidence>
<keyword evidence="7 8" id="KW-0472">Membrane</keyword>
<evidence type="ECO:0000256" key="9">
    <source>
        <dbReference type="SAM" id="MobiDB-lite"/>
    </source>
</evidence>
<dbReference type="GO" id="GO:0045040">
    <property type="term" value="P:protein insertion into mitochondrial outer membrane"/>
    <property type="evidence" value="ECO:0007669"/>
    <property type="project" value="UniProtKB-UniRule"/>
</dbReference>
<dbReference type="InterPro" id="IPR031468">
    <property type="entry name" value="SMP_LBD"/>
</dbReference>
<dbReference type="InterPro" id="IPR027537">
    <property type="entry name" value="Mmm1"/>
</dbReference>
<dbReference type="InterPro" id="IPR019411">
    <property type="entry name" value="MMM1_dom"/>
</dbReference>
<comment type="subunit">
    <text evidence="8">Homodimer. Component of the ER-mitochondria encounter structure (ERMES) or MDM complex, composed of MMM1, MDM10, MDM12 and MDM34. A MMM1 homodimer associates with one molecule of MDM12 on each side in a pairwise head-to-tail manner, and the SMP-LTD domains of MMM1 and MDM12 generate a continuous hydrophobic tunnel for phospholipid trafficking.</text>
</comment>
<dbReference type="OrthoDB" id="5599157at2759"/>
<dbReference type="GO" id="GO:0032865">
    <property type="term" value="C:ERMES complex"/>
    <property type="evidence" value="ECO:0007669"/>
    <property type="project" value="UniProtKB-UniRule"/>
</dbReference>
<feature type="compositionally biased region" description="Polar residues" evidence="9">
    <location>
        <begin position="328"/>
        <end position="348"/>
    </location>
</feature>
<comment type="subcellular location">
    <subcellularLocation>
        <location evidence="8">Endoplasmic reticulum membrane</location>
        <topology evidence="8">Single-pass type I membrane protein</topology>
    </subcellularLocation>
    <text evidence="8">The ERMES/MDM complex localizes to a few discrete foci (around 10 per single cell), that represent mitochondria-endoplasmic reticulum junctions. These foci are often found next to mtDNA nucleoids.</text>
</comment>
<evidence type="ECO:0000313" key="13">
    <source>
        <dbReference type="Proteomes" id="UP000761534"/>
    </source>
</evidence>
<reference evidence="12" key="1">
    <citation type="journal article" date="2019" name="G3 (Bethesda)">
        <title>Genome Assemblies of Two Rare Opportunistic Yeast Pathogens: Diutina rugosa (syn. Candida rugosa) and Trichomonascus ciferrii (syn. Candida ciferrii).</title>
        <authorList>
            <person name="Mixao V."/>
            <person name="Saus E."/>
            <person name="Hansen A.P."/>
            <person name="Lass-Florl C."/>
            <person name="Gabaldon T."/>
        </authorList>
    </citation>
    <scope>NUCLEOTIDE SEQUENCE</scope>
    <source>
        <strain evidence="12">CBS 4856</strain>
    </source>
</reference>
<comment type="caution">
    <text evidence="12">The sequence shown here is derived from an EMBL/GenBank/DDBJ whole genome shotgun (WGS) entry which is preliminary data.</text>
</comment>
<evidence type="ECO:0000259" key="11">
    <source>
        <dbReference type="PROSITE" id="PS51847"/>
    </source>
</evidence>
<keyword evidence="3 8" id="KW-0256">Endoplasmic reticulum</keyword>
<keyword evidence="13" id="KW-1185">Reference proteome</keyword>
<dbReference type="VEuPathDB" id="FungiDB:TRICI_003261"/>